<keyword evidence="5" id="KW-0325">Glycoprotein</keyword>
<dbReference type="EMBL" id="JBEDNZ010000001">
    <property type="protein sequence ID" value="KAL0852370.1"/>
    <property type="molecule type" value="Genomic_DNA"/>
</dbReference>
<feature type="region of interest" description="Disordered" evidence="6">
    <location>
        <begin position="325"/>
        <end position="345"/>
    </location>
</feature>
<reference evidence="9 10" key="1">
    <citation type="submission" date="2024-06" db="EMBL/GenBank/DDBJ databases">
        <title>A chromosome-level genome assembly of beet webworm, Loxostege sticticalis.</title>
        <authorList>
            <person name="Zhang Y."/>
        </authorList>
    </citation>
    <scope>NUCLEOTIDE SEQUENCE [LARGE SCALE GENOMIC DNA]</scope>
    <source>
        <strain evidence="9">AQ028</strain>
        <tissue evidence="9">Male pupae</tissue>
    </source>
</reference>
<evidence type="ECO:0000256" key="7">
    <source>
        <dbReference type="SAM" id="SignalP"/>
    </source>
</evidence>
<proteinExistence type="predicted"/>
<evidence type="ECO:0000256" key="1">
    <source>
        <dbReference type="ARBA" id="ARBA00001913"/>
    </source>
</evidence>
<keyword evidence="3" id="KW-0106">Calcium</keyword>
<evidence type="ECO:0000256" key="4">
    <source>
        <dbReference type="ARBA" id="ARBA00023157"/>
    </source>
</evidence>
<keyword evidence="2" id="KW-0479">Metal-binding</keyword>
<protein>
    <recommendedName>
        <fullName evidence="8">Pentraxin (PTX) domain-containing protein</fullName>
    </recommendedName>
</protein>
<comment type="cofactor">
    <cofactor evidence="1">
        <name>Ca(2+)</name>
        <dbReference type="ChEBI" id="CHEBI:29108"/>
    </cofactor>
</comment>
<comment type="caution">
    <text evidence="9">The sequence shown here is derived from an EMBL/GenBank/DDBJ whole genome shotgun (WGS) entry which is preliminary data.</text>
</comment>
<dbReference type="Pfam" id="PF00354">
    <property type="entry name" value="Pentaxin"/>
    <property type="match status" value="1"/>
</dbReference>
<dbReference type="InterPro" id="IPR013320">
    <property type="entry name" value="ConA-like_dom_sf"/>
</dbReference>
<dbReference type="Proteomes" id="UP001549921">
    <property type="component" value="Unassembled WGS sequence"/>
</dbReference>
<feature type="domain" description="Pentraxin (PTX)" evidence="8">
    <location>
        <begin position="26"/>
        <end position="211"/>
    </location>
</feature>
<dbReference type="GO" id="GO:0046872">
    <property type="term" value="F:metal ion binding"/>
    <property type="evidence" value="ECO:0007669"/>
    <property type="project" value="UniProtKB-KW"/>
</dbReference>
<evidence type="ECO:0000256" key="6">
    <source>
        <dbReference type="SAM" id="MobiDB-lite"/>
    </source>
</evidence>
<keyword evidence="4" id="KW-1015">Disulfide bond</keyword>
<feature type="signal peptide" evidence="7">
    <location>
        <begin position="1"/>
        <end position="19"/>
    </location>
</feature>
<accession>A0ABD0TT26</accession>
<dbReference type="SMART" id="SM00159">
    <property type="entry name" value="PTX"/>
    <property type="match status" value="1"/>
</dbReference>
<name>A0ABD0TT26_LOXSC</name>
<sequence length="1023" mass="116531">MTWSGVASVCLMFATAAVAINRPVYKVVLTQKGFTQFLQYDVETPPLREFTFCTWIRVYDLGGDQSIFTYVANGNNRVVRLWLDSGGRYMKVSINGRVTSMAPVEIVKDVWRHVCLSYQSDYGAWAIYIDAKLVSCEIAQSLYGYVLPKGGSIIIGYGTSDGGVPSGLEGEIFGANMILTSTIERNHTIKQNKIFEQKSFTRNKMKSSDINTNYVILGNLQSDSIQNNFEKVQASSIPNKTKSHIKFQTPFSSFEHSVGLQKVTKKPQVFDMSNEHFEHSMRLEKNTKKPQVFDMSNEHFEHSMRLEKNTKKPQVFDVSNESFEHSVGQGKNTKKPQSNEHFDHSMGLDKFTKEPKVYDISNENFGNGMILGKVTKKPPIFDISNEHFGPSVGLEKVTKKPQVFDVSNEKEIFDFSVTEKVHTTTDKSKINFWNLVNKAGHEGKFKVQKKNKPDEISSSSTQDLIIISEYETPPPPPSGPIKNNYFEKTTEPREPPLPKSIFNISPETGGFKTQNLLSKNKATVQLPDVDTPPPLPEKHTKVYGQWTSSKFAGSVLNYLKSINFNHNKEKKTPATIPLNKVSDSYPYASEFKLTKLRPPVQFRRRNLIDRKMKKIHKRGIANQPQINVQILEDDLRDTILKLHAETQAKNVEVTNRGQNVLSNRFNRNVDSQVSIESSESIENVNKPRPFKLKSMAKKKNILSDFEIHRNNNLMTILPFLKSLEYFVEDSDNTVSSDNVVRSSDMYTKSLSNRNKWHNVKSYSNDYTPRRINIDSNEGENYVEAKIAEANIKHPSIRLKYKHENNKIVKSYDDPTILKGRELAMSVSNQSDTNKDSISIIKYNHGFLPSHESRMKNSEKINSLSKKCNKNKRIEGKNNFNKHVKLGNALNERTVIGYNEEHKKQSFVGGDDKIPDINRYRSDIDSENVNVPSSLGPRVCKDVDFDDRVLYVQPDQSIDTSHILSPVKKRNKGVEFIQQNYLKCSLDGSNFERSYLLFIDWSKTPVRLFGGAYAKTTTDLCGFF</sequence>
<evidence type="ECO:0000313" key="10">
    <source>
        <dbReference type="Proteomes" id="UP001549921"/>
    </source>
</evidence>
<gene>
    <name evidence="9" type="ORF">ABMA28_000568</name>
</gene>
<dbReference type="InterPro" id="IPR051360">
    <property type="entry name" value="Neuronal_Pentraxin_Related"/>
</dbReference>
<keyword evidence="7" id="KW-0732">Signal</keyword>
<organism evidence="9 10">
    <name type="scientific">Loxostege sticticalis</name>
    <name type="common">Beet webworm moth</name>
    <dbReference type="NCBI Taxonomy" id="481309"/>
    <lineage>
        <taxon>Eukaryota</taxon>
        <taxon>Metazoa</taxon>
        <taxon>Ecdysozoa</taxon>
        <taxon>Arthropoda</taxon>
        <taxon>Hexapoda</taxon>
        <taxon>Insecta</taxon>
        <taxon>Pterygota</taxon>
        <taxon>Neoptera</taxon>
        <taxon>Endopterygota</taxon>
        <taxon>Lepidoptera</taxon>
        <taxon>Glossata</taxon>
        <taxon>Ditrysia</taxon>
        <taxon>Pyraloidea</taxon>
        <taxon>Crambidae</taxon>
        <taxon>Pyraustinae</taxon>
        <taxon>Loxostege</taxon>
    </lineage>
</organism>
<dbReference type="PANTHER" id="PTHR19277">
    <property type="entry name" value="PENTRAXIN"/>
    <property type="match status" value="1"/>
</dbReference>
<evidence type="ECO:0000259" key="8">
    <source>
        <dbReference type="SMART" id="SM00159"/>
    </source>
</evidence>
<evidence type="ECO:0000256" key="5">
    <source>
        <dbReference type="ARBA" id="ARBA00023180"/>
    </source>
</evidence>
<evidence type="ECO:0000256" key="3">
    <source>
        <dbReference type="ARBA" id="ARBA00022837"/>
    </source>
</evidence>
<dbReference type="Gene3D" id="2.60.120.200">
    <property type="match status" value="1"/>
</dbReference>
<dbReference type="AlphaFoldDB" id="A0ABD0TT26"/>
<dbReference type="InterPro" id="IPR001759">
    <property type="entry name" value="PTX_dom"/>
</dbReference>
<evidence type="ECO:0000313" key="9">
    <source>
        <dbReference type="EMBL" id="KAL0852370.1"/>
    </source>
</evidence>
<dbReference type="SUPFAM" id="SSF49899">
    <property type="entry name" value="Concanavalin A-like lectins/glucanases"/>
    <property type="match status" value="1"/>
</dbReference>
<evidence type="ECO:0000256" key="2">
    <source>
        <dbReference type="ARBA" id="ARBA00022723"/>
    </source>
</evidence>
<dbReference type="PANTHER" id="PTHR19277:SF125">
    <property type="entry name" value="B6"/>
    <property type="match status" value="1"/>
</dbReference>
<feature type="chain" id="PRO_5044767302" description="Pentraxin (PTX) domain-containing protein" evidence="7">
    <location>
        <begin position="20"/>
        <end position="1023"/>
    </location>
</feature>